<feature type="domain" description="SnoaL-like" evidence="2">
    <location>
        <begin position="26"/>
        <end position="152"/>
    </location>
</feature>
<protein>
    <recommendedName>
        <fullName evidence="2">SnoaL-like domain-containing protein</fullName>
    </recommendedName>
</protein>
<feature type="domain" description="SnoaL-like" evidence="2">
    <location>
        <begin position="214"/>
        <end position="341"/>
    </location>
</feature>
<sequence length="653" mass="71575">MTEAAHVVRALATDTPTDTLTDAVQKVESVRDVKDVQRHYAHLLQVGAVAAAAELIDDDAVLRWGSERRSGRAEISAWLEGDLRRWGGARPGSLHTEIIDQPLVTLSGDGRTARGRWHGMRFLGDGDGGARIEAGIYENTYVRSSDGWKIDAIDFTPLYGGDHAEGWTNWESSGVPIVPRHFTADEAGAPVGAVVPVAGFGAERPDALAARIARLNDEDEVRNLLHAWGYYVDRRMWTDVVELFAEDGVISVDGVAYRGHAGVRTALEETGPEGLTRGELADRPIFDLIVDVRPGGDEAHVRGIAIGMLGDADQERGHWGFARFGGTASKRAGAWRIAELRTTTLLRADHAEGWGRGGVLDGARADAGAPPALSRRVLGPPGTRASAAAGSADDRLPDLERRLARSRAYDAVENISAAYGYYLDDFQWPEMARLFAERGHKQSPFTGYYVGRDRILEAAVAAHGPPKPADARRERAVFHWRPQSVVHVSHDGRSANLRTRLLQTRTAGRVEPEWTGLHSGCYPNDQAVLEDGVWRFWSITIDEYYFTSPTWEGGWAVVRGRGALSASPARTRLAEVCPPDIPMSELGRRMEGMRGGVGRPLTWPEIAPMWFSYRNPVSGRVPERYWPDCVPSGVAPDTSMTRHGYQLPPTDPE</sequence>
<dbReference type="CDD" id="cd00531">
    <property type="entry name" value="NTF2_like"/>
    <property type="match status" value="1"/>
</dbReference>
<feature type="domain" description="SnoaL-like" evidence="2">
    <location>
        <begin position="405"/>
        <end position="538"/>
    </location>
</feature>
<feature type="compositionally biased region" description="Low complexity" evidence="1">
    <location>
        <begin position="380"/>
        <end position="391"/>
    </location>
</feature>
<dbReference type="Gene3D" id="3.10.450.50">
    <property type="match status" value="3"/>
</dbReference>
<proteinExistence type="predicted"/>
<comment type="caution">
    <text evidence="3">The sequence shown here is derived from an EMBL/GenBank/DDBJ whole genome shotgun (WGS) entry which is preliminary data.</text>
</comment>
<dbReference type="Pfam" id="PF13577">
    <property type="entry name" value="SnoaL_4"/>
    <property type="match status" value="3"/>
</dbReference>
<accession>A0ABP4ABB7</accession>
<evidence type="ECO:0000256" key="1">
    <source>
        <dbReference type="SAM" id="MobiDB-lite"/>
    </source>
</evidence>
<reference evidence="4" key="1">
    <citation type="journal article" date="2019" name="Int. J. Syst. Evol. Microbiol.">
        <title>The Global Catalogue of Microorganisms (GCM) 10K type strain sequencing project: providing services to taxonomists for standard genome sequencing and annotation.</title>
        <authorList>
            <consortium name="The Broad Institute Genomics Platform"/>
            <consortium name="The Broad Institute Genome Sequencing Center for Infectious Disease"/>
            <person name="Wu L."/>
            <person name="Ma J."/>
        </authorList>
    </citation>
    <scope>NUCLEOTIDE SEQUENCE [LARGE SCALE GENOMIC DNA]</scope>
    <source>
        <strain evidence="4">JCM 11117</strain>
    </source>
</reference>
<dbReference type="InterPro" id="IPR032710">
    <property type="entry name" value="NTF2-like_dom_sf"/>
</dbReference>
<name>A0ABP4ABB7_9PSEU</name>
<gene>
    <name evidence="3" type="ORF">GCM10009559_21870</name>
</gene>
<keyword evidence="4" id="KW-1185">Reference proteome</keyword>
<evidence type="ECO:0000313" key="3">
    <source>
        <dbReference type="EMBL" id="GAA0932680.1"/>
    </source>
</evidence>
<dbReference type="Proteomes" id="UP001499967">
    <property type="component" value="Unassembled WGS sequence"/>
</dbReference>
<dbReference type="RefSeq" id="WP_343941197.1">
    <property type="nucleotide sequence ID" value="NZ_BAAAHP010000059.1"/>
</dbReference>
<evidence type="ECO:0000259" key="2">
    <source>
        <dbReference type="Pfam" id="PF13577"/>
    </source>
</evidence>
<feature type="region of interest" description="Disordered" evidence="1">
    <location>
        <begin position="365"/>
        <end position="393"/>
    </location>
</feature>
<dbReference type="SUPFAM" id="SSF54427">
    <property type="entry name" value="NTF2-like"/>
    <property type="match status" value="3"/>
</dbReference>
<dbReference type="EMBL" id="BAAAHP010000059">
    <property type="protein sequence ID" value="GAA0932680.1"/>
    <property type="molecule type" value="Genomic_DNA"/>
</dbReference>
<dbReference type="InterPro" id="IPR037401">
    <property type="entry name" value="SnoaL-like"/>
</dbReference>
<organism evidence="3 4">
    <name type="scientific">Pseudonocardia zijingensis</name>
    <dbReference type="NCBI Taxonomy" id="153376"/>
    <lineage>
        <taxon>Bacteria</taxon>
        <taxon>Bacillati</taxon>
        <taxon>Actinomycetota</taxon>
        <taxon>Actinomycetes</taxon>
        <taxon>Pseudonocardiales</taxon>
        <taxon>Pseudonocardiaceae</taxon>
        <taxon>Pseudonocardia</taxon>
    </lineage>
</organism>
<evidence type="ECO:0000313" key="4">
    <source>
        <dbReference type="Proteomes" id="UP001499967"/>
    </source>
</evidence>